<dbReference type="Proteomes" id="UP001152795">
    <property type="component" value="Unassembled WGS sequence"/>
</dbReference>
<dbReference type="GO" id="GO:0046872">
    <property type="term" value="F:metal ion binding"/>
    <property type="evidence" value="ECO:0007669"/>
    <property type="project" value="UniProtKB-KW"/>
</dbReference>
<dbReference type="OrthoDB" id="5978645at2759"/>
<dbReference type="AlphaFoldDB" id="A0A6S7HLX4"/>
<evidence type="ECO:0000256" key="11">
    <source>
        <dbReference type="ARBA" id="ARBA00030126"/>
    </source>
</evidence>
<dbReference type="Pfam" id="PF13359">
    <property type="entry name" value="DDE_Tnp_4"/>
    <property type="match status" value="1"/>
</dbReference>
<comment type="cofactor">
    <cofactor evidence="1">
        <name>a divalent metal cation</name>
        <dbReference type="ChEBI" id="CHEBI:60240"/>
    </cofactor>
</comment>
<evidence type="ECO:0000256" key="7">
    <source>
        <dbReference type="ARBA" id="ARBA00022722"/>
    </source>
</evidence>
<evidence type="ECO:0000256" key="6">
    <source>
        <dbReference type="ARBA" id="ARBA00022490"/>
    </source>
</evidence>
<dbReference type="EMBL" id="CACRXK020005041">
    <property type="protein sequence ID" value="CAB4004907.1"/>
    <property type="molecule type" value="Genomic_DNA"/>
</dbReference>
<keyword evidence="6" id="KW-0963">Cytoplasm</keyword>
<keyword evidence="14" id="KW-1185">Reference proteome</keyword>
<organism evidence="13 14">
    <name type="scientific">Paramuricea clavata</name>
    <name type="common">Red gorgonian</name>
    <name type="synonym">Violescent sea-whip</name>
    <dbReference type="NCBI Taxonomy" id="317549"/>
    <lineage>
        <taxon>Eukaryota</taxon>
        <taxon>Metazoa</taxon>
        <taxon>Cnidaria</taxon>
        <taxon>Anthozoa</taxon>
        <taxon>Octocorallia</taxon>
        <taxon>Malacalcyonacea</taxon>
        <taxon>Plexauridae</taxon>
        <taxon>Paramuricea</taxon>
    </lineage>
</organism>
<keyword evidence="7" id="KW-0540">Nuclease</keyword>
<name>A0A6S7HLX4_PARCT</name>
<comment type="subcellular location">
    <subcellularLocation>
        <location evidence="3">Cytoplasm</location>
    </subcellularLocation>
    <subcellularLocation>
        <location evidence="2">Nucleus</location>
    </subcellularLocation>
</comment>
<comment type="similarity">
    <text evidence="4">Belongs to the HARBI1 family.</text>
</comment>
<evidence type="ECO:0000256" key="1">
    <source>
        <dbReference type="ARBA" id="ARBA00001968"/>
    </source>
</evidence>
<evidence type="ECO:0000256" key="5">
    <source>
        <dbReference type="ARBA" id="ARBA00015519"/>
    </source>
</evidence>
<dbReference type="InterPro" id="IPR026103">
    <property type="entry name" value="HARBI1_animal"/>
</dbReference>
<dbReference type="PANTHER" id="PTHR22930">
    <property type="match status" value="1"/>
</dbReference>
<keyword evidence="10" id="KW-0539">Nucleus</keyword>
<evidence type="ECO:0000256" key="9">
    <source>
        <dbReference type="ARBA" id="ARBA00022801"/>
    </source>
</evidence>
<evidence type="ECO:0000256" key="12">
    <source>
        <dbReference type="ARBA" id="ARBA00045850"/>
    </source>
</evidence>
<evidence type="ECO:0000256" key="3">
    <source>
        <dbReference type="ARBA" id="ARBA00004496"/>
    </source>
</evidence>
<dbReference type="GO" id="GO:0005737">
    <property type="term" value="C:cytoplasm"/>
    <property type="evidence" value="ECO:0007669"/>
    <property type="project" value="UniProtKB-SubCell"/>
</dbReference>
<protein>
    <recommendedName>
        <fullName evidence="5">Putative nuclease HARBI1</fullName>
    </recommendedName>
    <alternativeName>
        <fullName evidence="11">Harbinger transposase-derived nuclease</fullName>
    </alternativeName>
</protein>
<dbReference type="GO" id="GO:0005634">
    <property type="term" value="C:nucleus"/>
    <property type="evidence" value="ECO:0007669"/>
    <property type="project" value="UniProtKB-SubCell"/>
</dbReference>
<proteinExistence type="inferred from homology"/>
<accession>A0A6S7HLX4</accession>
<gene>
    <name evidence="13" type="ORF">PACLA_8A043531</name>
</gene>
<dbReference type="GO" id="GO:0016787">
    <property type="term" value="F:hydrolase activity"/>
    <property type="evidence" value="ECO:0007669"/>
    <property type="project" value="UniProtKB-KW"/>
</dbReference>
<keyword evidence="8" id="KW-0479">Metal-binding</keyword>
<reference evidence="13" key="1">
    <citation type="submission" date="2020-04" db="EMBL/GenBank/DDBJ databases">
        <authorList>
            <person name="Alioto T."/>
            <person name="Alioto T."/>
            <person name="Gomez Garrido J."/>
        </authorList>
    </citation>
    <scope>NUCLEOTIDE SEQUENCE</scope>
    <source>
        <strain evidence="13">A484AB</strain>
    </source>
</reference>
<evidence type="ECO:0000256" key="10">
    <source>
        <dbReference type="ARBA" id="ARBA00023242"/>
    </source>
</evidence>
<dbReference type="PRINTS" id="PR02086">
    <property type="entry name" value="PUTNUCHARBI1"/>
</dbReference>
<evidence type="ECO:0000256" key="4">
    <source>
        <dbReference type="ARBA" id="ARBA00006958"/>
    </source>
</evidence>
<dbReference type="InterPro" id="IPR027806">
    <property type="entry name" value="HARBI1_dom"/>
</dbReference>
<dbReference type="PANTHER" id="PTHR22930:SF85">
    <property type="entry name" value="GH03217P-RELATED"/>
    <property type="match status" value="1"/>
</dbReference>
<evidence type="ECO:0000313" key="14">
    <source>
        <dbReference type="Proteomes" id="UP001152795"/>
    </source>
</evidence>
<evidence type="ECO:0000256" key="2">
    <source>
        <dbReference type="ARBA" id="ARBA00004123"/>
    </source>
</evidence>
<dbReference type="InterPro" id="IPR045249">
    <property type="entry name" value="HARBI1-like"/>
</dbReference>
<keyword evidence="9" id="KW-0378">Hydrolase</keyword>
<sequence length="300" mass="33946">MRKSIPAERQLALTLYYLASTAEYRTIAHLFGVSTSFVCICIKDVCEAINQRLSRVIKFPQGEELVQVINNYDKKWGMPMCAGAIDGTHIPILAPEESHLAYVNRKGYHSIIMQAVVDSNYIFRDVVIGWPGSVHDARVLSNSSIYQKGNNDQLFPEIPAKQIQGENVSPFIIGDPAYPLLPWLMKPYQVSSNSPPAERVFNYSLSRARMTVENTFGRWKGRFARFLKRVDMCVTSVVPVTKASCILHNLCEMQNNNFLPEWEEANLPLDEPICRHNDIVATDAEDTRAALTEFFMGQQP</sequence>
<comment type="function">
    <text evidence="12">Transposase-derived protein that may have nuclease activity. Does not have transposase activity.</text>
</comment>
<evidence type="ECO:0000256" key="8">
    <source>
        <dbReference type="ARBA" id="ARBA00022723"/>
    </source>
</evidence>
<dbReference type="GO" id="GO:0004518">
    <property type="term" value="F:nuclease activity"/>
    <property type="evidence" value="ECO:0007669"/>
    <property type="project" value="UniProtKB-KW"/>
</dbReference>
<evidence type="ECO:0000313" key="13">
    <source>
        <dbReference type="EMBL" id="CAB4004907.1"/>
    </source>
</evidence>
<comment type="caution">
    <text evidence="13">The sequence shown here is derived from an EMBL/GenBank/DDBJ whole genome shotgun (WGS) entry which is preliminary data.</text>
</comment>